<comment type="pathway">
    <text evidence="4 16">Amino-acid biosynthesis; L-histidine biosynthesis; L-histidine from 5-phospho-alpha-D-ribose 1-diphosphate: step 6/9.</text>
</comment>
<keyword evidence="9 16" id="KW-0028">Amino-acid biosynthesis</keyword>
<organism evidence="19 20">
    <name type="scientific">Candidatus Cryptobacteroides merdigallinarum</name>
    <dbReference type="NCBI Taxonomy" id="2840770"/>
    <lineage>
        <taxon>Bacteria</taxon>
        <taxon>Pseudomonadati</taxon>
        <taxon>Bacteroidota</taxon>
        <taxon>Bacteroidia</taxon>
        <taxon>Bacteroidales</taxon>
        <taxon>Candidatus Cryptobacteroides</taxon>
    </lineage>
</organism>
<dbReference type="InterPro" id="IPR020565">
    <property type="entry name" value="ImidazoleglycerP_deHydtase_CS"/>
</dbReference>
<evidence type="ECO:0000256" key="13">
    <source>
        <dbReference type="ARBA" id="ARBA00023239"/>
    </source>
</evidence>
<comment type="pathway">
    <text evidence="3 17">Amino-acid biosynthesis; L-histidine biosynthesis; L-histidine from 5-phospho-alpha-D-ribose 1-diphosphate: step 7/9.</text>
</comment>
<dbReference type="PROSITE" id="PS00955">
    <property type="entry name" value="IGP_DEHYDRATASE_2"/>
    <property type="match status" value="1"/>
</dbReference>
<proteinExistence type="inferred from homology"/>
<dbReference type="GO" id="GO:0000105">
    <property type="term" value="P:L-histidine biosynthetic process"/>
    <property type="evidence" value="ECO:0007669"/>
    <property type="project" value="UniProtKB-UniRule"/>
</dbReference>
<comment type="similarity">
    <text evidence="6 17">Belongs to the class-II pyridoxal-phosphate-dependent aminotransferase family. Histidinol-phosphate aminotransferase subfamily.</text>
</comment>
<evidence type="ECO:0000256" key="5">
    <source>
        <dbReference type="ARBA" id="ARBA00005189"/>
    </source>
</evidence>
<evidence type="ECO:0000256" key="4">
    <source>
        <dbReference type="ARBA" id="ARBA00005047"/>
    </source>
</evidence>
<dbReference type="FunFam" id="3.30.230.40:FF:000003">
    <property type="entry name" value="Imidazoleglycerol-phosphate dehydratase HisB"/>
    <property type="match status" value="1"/>
</dbReference>
<evidence type="ECO:0000256" key="15">
    <source>
        <dbReference type="ARBA" id="ARBA00049158"/>
    </source>
</evidence>
<reference evidence="19" key="1">
    <citation type="submission" date="2020-10" db="EMBL/GenBank/DDBJ databases">
        <authorList>
            <person name="Gilroy R."/>
        </authorList>
    </citation>
    <scope>NUCLEOTIDE SEQUENCE</scope>
    <source>
        <strain evidence="19">20514</strain>
    </source>
</reference>
<dbReference type="InterPro" id="IPR004839">
    <property type="entry name" value="Aminotransferase_I/II_large"/>
</dbReference>
<comment type="catalytic activity">
    <reaction evidence="14 17">
        <text>L-histidinol phosphate + 2-oxoglutarate = 3-(imidazol-4-yl)-2-oxopropyl phosphate + L-glutamate</text>
        <dbReference type="Rhea" id="RHEA:23744"/>
        <dbReference type="ChEBI" id="CHEBI:16810"/>
        <dbReference type="ChEBI" id="CHEBI:29985"/>
        <dbReference type="ChEBI" id="CHEBI:57766"/>
        <dbReference type="ChEBI" id="CHEBI:57980"/>
        <dbReference type="EC" id="2.6.1.9"/>
    </reaction>
</comment>
<dbReference type="GO" id="GO:0030170">
    <property type="term" value="F:pyridoxal phosphate binding"/>
    <property type="evidence" value="ECO:0007669"/>
    <property type="project" value="InterPro"/>
</dbReference>
<dbReference type="CDD" id="cd07914">
    <property type="entry name" value="IGPD"/>
    <property type="match status" value="1"/>
</dbReference>
<dbReference type="FunFam" id="3.30.230.40:FF:000001">
    <property type="entry name" value="Imidazoleglycerol-phosphate dehydratase HisB"/>
    <property type="match status" value="1"/>
</dbReference>
<dbReference type="SUPFAM" id="SSF54211">
    <property type="entry name" value="Ribosomal protein S5 domain 2-like"/>
    <property type="match status" value="2"/>
</dbReference>
<keyword evidence="13 16" id="KW-0456">Lyase</keyword>
<comment type="cofactor">
    <cofactor evidence="2">
        <name>Mg(2+)</name>
        <dbReference type="ChEBI" id="CHEBI:18420"/>
    </cofactor>
</comment>
<reference evidence="19" key="2">
    <citation type="journal article" date="2021" name="PeerJ">
        <title>Extensive microbial diversity within the chicken gut microbiome revealed by metagenomics and culture.</title>
        <authorList>
            <person name="Gilroy R."/>
            <person name="Ravi A."/>
            <person name="Getino M."/>
            <person name="Pursley I."/>
            <person name="Horton D.L."/>
            <person name="Alikhan N.F."/>
            <person name="Baker D."/>
            <person name="Gharbi K."/>
            <person name="Hall N."/>
            <person name="Watson M."/>
            <person name="Adriaenssens E.M."/>
            <person name="Foster-Nyarko E."/>
            <person name="Jarju S."/>
            <person name="Secka A."/>
            <person name="Antonio M."/>
            <person name="Oren A."/>
            <person name="Chaudhuri R.R."/>
            <person name="La Ragione R."/>
            <person name="Hildebrand F."/>
            <person name="Pallen M.J."/>
        </authorList>
    </citation>
    <scope>NUCLEOTIDE SEQUENCE</scope>
    <source>
        <strain evidence="19">20514</strain>
    </source>
</reference>
<dbReference type="HAMAP" id="MF_00076">
    <property type="entry name" value="HisB"/>
    <property type="match status" value="1"/>
</dbReference>
<comment type="similarity">
    <text evidence="16">Belongs to the imidazoleglycerol-phosphate dehydratase family.</text>
</comment>
<dbReference type="Gene3D" id="3.90.1150.10">
    <property type="entry name" value="Aspartate Aminotransferase, domain 1"/>
    <property type="match status" value="1"/>
</dbReference>
<dbReference type="EC" id="2.6.1.9" evidence="17"/>
<comment type="cofactor">
    <cofactor evidence="1 17">
        <name>pyridoxal 5'-phosphate</name>
        <dbReference type="ChEBI" id="CHEBI:597326"/>
    </cofactor>
</comment>
<comment type="subunit">
    <text evidence="7 17">Homodimer.</text>
</comment>
<dbReference type="SUPFAM" id="SSF53383">
    <property type="entry name" value="PLP-dependent transferases"/>
    <property type="match status" value="1"/>
</dbReference>
<evidence type="ECO:0000256" key="10">
    <source>
        <dbReference type="ARBA" id="ARBA00022679"/>
    </source>
</evidence>
<keyword evidence="11 17" id="KW-0663">Pyridoxal phosphate</keyword>
<evidence type="ECO:0000256" key="1">
    <source>
        <dbReference type="ARBA" id="ARBA00001933"/>
    </source>
</evidence>
<dbReference type="InterPro" id="IPR015424">
    <property type="entry name" value="PyrdxlP-dep_Trfase"/>
</dbReference>
<dbReference type="GO" id="GO:0004424">
    <property type="term" value="F:imidazoleglycerol-phosphate dehydratase activity"/>
    <property type="evidence" value="ECO:0007669"/>
    <property type="project" value="UniProtKB-UniRule"/>
</dbReference>
<dbReference type="PANTHER" id="PTHR42885:SF2">
    <property type="entry name" value="HISTIDINOL-PHOSPHATE AMINOTRANSFERASE"/>
    <property type="match status" value="1"/>
</dbReference>
<dbReference type="EMBL" id="JADIMQ010000088">
    <property type="protein sequence ID" value="MBO8448832.1"/>
    <property type="molecule type" value="Genomic_DNA"/>
</dbReference>
<evidence type="ECO:0000256" key="17">
    <source>
        <dbReference type="HAMAP-Rule" id="MF_01023"/>
    </source>
</evidence>
<evidence type="ECO:0000256" key="11">
    <source>
        <dbReference type="ARBA" id="ARBA00022898"/>
    </source>
</evidence>
<dbReference type="Pfam" id="PF00475">
    <property type="entry name" value="IGPD"/>
    <property type="match status" value="1"/>
</dbReference>
<dbReference type="EC" id="4.2.1.19" evidence="16"/>
<evidence type="ECO:0000256" key="16">
    <source>
        <dbReference type="HAMAP-Rule" id="MF_00076"/>
    </source>
</evidence>
<dbReference type="InterPro" id="IPR001917">
    <property type="entry name" value="Aminotrans_II_pyridoxalP_BS"/>
</dbReference>
<dbReference type="GO" id="GO:0004400">
    <property type="term" value="F:histidinol-phosphate transaminase activity"/>
    <property type="evidence" value="ECO:0007669"/>
    <property type="project" value="UniProtKB-UniRule"/>
</dbReference>
<dbReference type="AlphaFoldDB" id="A0A9D9HG95"/>
<evidence type="ECO:0000313" key="20">
    <source>
        <dbReference type="Proteomes" id="UP000810252"/>
    </source>
</evidence>
<dbReference type="InterPro" id="IPR000807">
    <property type="entry name" value="ImidazoleglycerolP_deHydtase"/>
</dbReference>
<name>A0A9D9HG95_9BACT</name>
<keyword evidence="16" id="KW-0963">Cytoplasm</keyword>
<dbReference type="Pfam" id="PF00155">
    <property type="entry name" value="Aminotran_1_2"/>
    <property type="match status" value="1"/>
</dbReference>
<dbReference type="CDD" id="cd00609">
    <property type="entry name" value="AAT_like"/>
    <property type="match status" value="1"/>
</dbReference>
<dbReference type="InterPro" id="IPR005861">
    <property type="entry name" value="HisP_aminotrans"/>
</dbReference>
<feature type="modified residue" description="N6-(pyridoxal phosphate)lysine" evidence="17">
    <location>
        <position position="213"/>
    </location>
</feature>
<evidence type="ECO:0000256" key="6">
    <source>
        <dbReference type="ARBA" id="ARBA00007970"/>
    </source>
</evidence>
<protein>
    <recommendedName>
        <fullName evidence="16 17">Multifunctional fusion protein</fullName>
    </recommendedName>
    <domain>
        <recommendedName>
            <fullName evidence="16">Imidazoleglycerol-phosphate dehydratase</fullName>
            <shortName evidence="16">IGPD</shortName>
            <ecNumber evidence="16">4.2.1.19</ecNumber>
        </recommendedName>
    </domain>
    <domain>
        <recommendedName>
            <fullName evidence="17">Histidinol-phosphate aminotransferase</fullName>
            <ecNumber evidence="17">2.6.1.9</ecNumber>
        </recommendedName>
        <alternativeName>
            <fullName evidence="17">Imidazole acetol-phosphate transaminase</fullName>
        </alternativeName>
    </domain>
</protein>
<sequence length="553" mass="60029">MTRKDTSSISEIRPLLRENIRNIVPYSTARDDCKAKMDIYLDANENPFGTVVNRYPSPHQPGLKKMLSALKKVPEANIFLGNGSDEPIDLIFRLFCPPGKSSMVQAVPTYGMYSVAAAINDVRVIDSPLDSDFGLDAGALLSRVEPDTRVIFLCSPNNPSGNLLSRGEIMRILEGFSGIVVVDEAYIDFADAESFSGLAGSCPRLVVLQTLSKAWGMAGLRIGLAIADEYVVRVMSGVKYPYNISVADQDRAAELLMDPLKVMDNVSVLVRERGRLASALSSLPQVEKVYPSDANFLLVRFSDKDKAFADLFRNGIIVRDRSSAPGCAGCLRITVGTPEENDRVLGVLGWSGAPGTGPSVQGGRTASVFRKTRETALCVRLDLDSFRPPRVATGVEFFNHMLEQIGYHAGIALDVICYGDTGTDDHHTVEDVAIGLGDCLRSALGDKSGIGRYGFSLPMDEAEATVLMDIGGRIDFLWDVDLKCDRVGDMSAQMFPHFFKSLAEHLQCNLHIRAAGENDHHVAEGVFKAFARALKQAVEKGPGTSVPSSKGML</sequence>
<feature type="domain" description="Aminotransferase class I/classII large" evidence="18">
    <location>
        <begin position="52"/>
        <end position="347"/>
    </location>
</feature>
<dbReference type="GO" id="GO:0004401">
    <property type="term" value="F:histidinol-phosphatase activity"/>
    <property type="evidence" value="ECO:0007669"/>
    <property type="project" value="UniProtKB-EC"/>
</dbReference>
<dbReference type="HAMAP" id="MF_01023">
    <property type="entry name" value="HisC_aminotrans_2"/>
    <property type="match status" value="1"/>
</dbReference>
<dbReference type="InterPro" id="IPR015421">
    <property type="entry name" value="PyrdxlP-dep_Trfase_major"/>
</dbReference>
<keyword evidence="10 17" id="KW-0808">Transferase</keyword>
<evidence type="ECO:0000256" key="8">
    <source>
        <dbReference type="ARBA" id="ARBA00022576"/>
    </source>
</evidence>
<dbReference type="NCBIfam" id="TIGR01141">
    <property type="entry name" value="hisC"/>
    <property type="match status" value="1"/>
</dbReference>
<dbReference type="Gene3D" id="3.30.230.40">
    <property type="entry name" value="Imidazole glycerol phosphate dehydratase, domain 1"/>
    <property type="match status" value="2"/>
</dbReference>
<comment type="pathway">
    <text evidence="5">Lipid metabolism.</text>
</comment>
<gene>
    <name evidence="17 19" type="primary">hisC</name>
    <name evidence="16" type="synonym">hisB</name>
    <name evidence="19" type="ORF">IAC29_06135</name>
</gene>
<dbReference type="InterPro" id="IPR020568">
    <property type="entry name" value="Ribosomal_Su5_D2-typ_SF"/>
</dbReference>
<evidence type="ECO:0000259" key="18">
    <source>
        <dbReference type="Pfam" id="PF00155"/>
    </source>
</evidence>
<comment type="catalytic activity">
    <reaction evidence="15">
        <text>L-histidinol phosphate + H2O = L-histidinol + phosphate</text>
        <dbReference type="Rhea" id="RHEA:14465"/>
        <dbReference type="ChEBI" id="CHEBI:15377"/>
        <dbReference type="ChEBI" id="CHEBI:43474"/>
        <dbReference type="ChEBI" id="CHEBI:57699"/>
        <dbReference type="ChEBI" id="CHEBI:57980"/>
        <dbReference type="EC" id="3.1.3.15"/>
    </reaction>
</comment>
<evidence type="ECO:0000256" key="3">
    <source>
        <dbReference type="ARBA" id="ARBA00005011"/>
    </source>
</evidence>
<dbReference type="GO" id="GO:0005737">
    <property type="term" value="C:cytoplasm"/>
    <property type="evidence" value="ECO:0007669"/>
    <property type="project" value="UniProtKB-SubCell"/>
</dbReference>
<keyword evidence="12 16" id="KW-0368">Histidine biosynthesis</keyword>
<evidence type="ECO:0000256" key="7">
    <source>
        <dbReference type="ARBA" id="ARBA00011738"/>
    </source>
</evidence>
<comment type="catalytic activity">
    <reaction evidence="16">
        <text>D-erythro-1-(imidazol-4-yl)glycerol 3-phosphate = 3-(imidazol-4-yl)-2-oxopropyl phosphate + H2O</text>
        <dbReference type="Rhea" id="RHEA:11040"/>
        <dbReference type="ChEBI" id="CHEBI:15377"/>
        <dbReference type="ChEBI" id="CHEBI:57766"/>
        <dbReference type="ChEBI" id="CHEBI:58278"/>
        <dbReference type="EC" id="4.2.1.19"/>
    </reaction>
</comment>
<evidence type="ECO:0000256" key="12">
    <source>
        <dbReference type="ARBA" id="ARBA00023102"/>
    </source>
</evidence>
<dbReference type="PANTHER" id="PTHR42885">
    <property type="entry name" value="HISTIDINOL-PHOSPHATE AMINOTRANSFERASE-RELATED"/>
    <property type="match status" value="1"/>
</dbReference>
<comment type="subcellular location">
    <subcellularLocation>
        <location evidence="16">Cytoplasm</location>
    </subcellularLocation>
</comment>
<comment type="caution">
    <text evidence="19">The sequence shown here is derived from an EMBL/GenBank/DDBJ whole genome shotgun (WGS) entry which is preliminary data.</text>
</comment>
<evidence type="ECO:0000256" key="9">
    <source>
        <dbReference type="ARBA" id="ARBA00022605"/>
    </source>
</evidence>
<dbReference type="Gene3D" id="3.40.640.10">
    <property type="entry name" value="Type I PLP-dependent aspartate aminotransferase-like (Major domain)"/>
    <property type="match status" value="1"/>
</dbReference>
<dbReference type="Proteomes" id="UP000810252">
    <property type="component" value="Unassembled WGS sequence"/>
</dbReference>
<dbReference type="InterPro" id="IPR015422">
    <property type="entry name" value="PyrdxlP-dep_Trfase_small"/>
</dbReference>
<dbReference type="PROSITE" id="PS00599">
    <property type="entry name" value="AA_TRANSFER_CLASS_2"/>
    <property type="match status" value="1"/>
</dbReference>
<evidence type="ECO:0000256" key="2">
    <source>
        <dbReference type="ARBA" id="ARBA00001946"/>
    </source>
</evidence>
<keyword evidence="8 17" id="KW-0032">Aminotransferase</keyword>
<evidence type="ECO:0000313" key="19">
    <source>
        <dbReference type="EMBL" id="MBO8448832.1"/>
    </source>
</evidence>
<dbReference type="InterPro" id="IPR038494">
    <property type="entry name" value="IGPD_sf"/>
</dbReference>
<accession>A0A9D9HG95</accession>
<evidence type="ECO:0000256" key="14">
    <source>
        <dbReference type="ARBA" id="ARBA00047481"/>
    </source>
</evidence>